<feature type="region of interest" description="Disordered" evidence="1">
    <location>
        <begin position="13"/>
        <end position="34"/>
    </location>
</feature>
<comment type="caution">
    <text evidence="2">The sequence shown here is derived from an EMBL/GenBank/DDBJ whole genome shotgun (WGS) entry which is preliminary data.</text>
</comment>
<evidence type="ECO:0000313" key="2">
    <source>
        <dbReference type="EMBL" id="MBP2385805.1"/>
    </source>
</evidence>
<reference evidence="2 3" key="1">
    <citation type="submission" date="2021-03" db="EMBL/GenBank/DDBJ databases">
        <title>Sequencing the genomes of 1000 actinobacteria strains.</title>
        <authorList>
            <person name="Klenk H.-P."/>
        </authorList>
    </citation>
    <scope>NUCLEOTIDE SEQUENCE [LARGE SCALE GENOMIC DNA]</scope>
    <source>
        <strain evidence="2 3">DSM 15797</strain>
    </source>
</reference>
<gene>
    <name evidence="2" type="ORF">JOF47_001316</name>
</gene>
<evidence type="ECO:0000256" key="1">
    <source>
        <dbReference type="SAM" id="MobiDB-lite"/>
    </source>
</evidence>
<evidence type="ECO:0008006" key="4">
    <source>
        <dbReference type="Google" id="ProtNLM"/>
    </source>
</evidence>
<proteinExistence type="predicted"/>
<evidence type="ECO:0000313" key="3">
    <source>
        <dbReference type="Proteomes" id="UP001296993"/>
    </source>
</evidence>
<accession>A0ABS4XBG2</accession>
<sequence length="34" mass="3614">MATEAVVDEWCESQPGGRGYTSTASATEIPLPCR</sequence>
<organism evidence="2 3">
    <name type="scientific">Paeniglutamicibacter kerguelensis</name>
    <dbReference type="NCBI Taxonomy" id="254788"/>
    <lineage>
        <taxon>Bacteria</taxon>
        <taxon>Bacillati</taxon>
        <taxon>Actinomycetota</taxon>
        <taxon>Actinomycetes</taxon>
        <taxon>Micrococcales</taxon>
        <taxon>Micrococcaceae</taxon>
        <taxon>Paeniglutamicibacter</taxon>
    </lineage>
</organism>
<dbReference type="EMBL" id="JAGIOF010000001">
    <property type="protein sequence ID" value="MBP2385805.1"/>
    <property type="molecule type" value="Genomic_DNA"/>
</dbReference>
<protein>
    <recommendedName>
        <fullName evidence="4">Mersacidin/lichenicidin family type 2 lantibiotic</fullName>
    </recommendedName>
</protein>
<keyword evidence="3" id="KW-1185">Reference proteome</keyword>
<dbReference type="Proteomes" id="UP001296993">
    <property type="component" value="Unassembled WGS sequence"/>
</dbReference>
<name>A0ABS4XBG2_9MICC</name>